<sequence>MNNEEMLKDSIRELIYNVIKEEQGKQEQIKINAGVDEIKTCDNSTDDGFVEDVTVISMQDTFCVPNAHDPEGYMKMKQSSSGRLGIWRAGPRPLSKAYVRFIADHAAAQGAVWSEVDQDIIKELGFICLESISSSKAEYLKNPNTGKRLSPESVEIVKQNANKNVNVQIVFADGLSSSAIEKNAKDVLPALQQGLKSLGLTYATPFFVTNGRVAVSEEIGELSDADVVVMLCGERPGLNSQSSLGAYVAYKPTIGMEESRRTVISNIHRSGTVPVEAGAQIAELCQSMIKHKISGVELKLI</sequence>
<dbReference type="InterPro" id="IPR042255">
    <property type="entry name" value="EutC_N"/>
</dbReference>
<evidence type="ECO:0000256" key="1">
    <source>
        <dbReference type="ARBA" id="ARBA00022628"/>
    </source>
</evidence>
<dbReference type="NCBIfam" id="NF003971">
    <property type="entry name" value="PRK05465.1"/>
    <property type="match status" value="1"/>
</dbReference>
<keyword evidence="7" id="KW-1185">Reference proteome</keyword>
<comment type="pathway">
    <text evidence="5">Amine and polyamine degradation; ethanolamine degradation.</text>
</comment>
<proteinExistence type="inferred from homology"/>
<dbReference type="EMBL" id="WHNX01000008">
    <property type="protein sequence ID" value="MPW25525.1"/>
    <property type="molecule type" value="Genomic_DNA"/>
</dbReference>
<dbReference type="InterPro" id="IPR042251">
    <property type="entry name" value="EutC_C"/>
</dbReference>
<dbReference type="GO" id="GO:0006520">
    <property type="term" value="P:amino acid metabolic process"/>
    <property type="evidence" value="ECO:0007669"/>
    <property type="project" value="InterPro"/>
</dbReference>
<comment type="subcellular location">
    <subcellularLocation>
        <location evidence="5">Bacterial microcompartment</location>
    </subcellularLocation>
</comment>
<accession>A0A6A7K805</accession>
<keyword evidence="3 5" id="KW-0170">Cobalt</keyword>
<dbReference type="Proteomes" id="UP000440004">
    <property type="component" value="Unassembled WGS sequence"/>
</dbReference>
<comment type="subunit">
    <text evidence="5">The basic unit is a heterodimer which dimerizes to form tetramers. The heterotetramers trimerize; 6 large subunits form a core ring with 6 small subunits projecting outwards.</text>
</comment>
<dbReference type="PANTHER" id="PTHR39330:SF1">
    <property type="entry name" value="ETHANOLAMINE AMMONIA-LYASE SMALL SUBUNIT"/>
    <property type="match status" value="1"/>
</dbReference>
<dbReference type="AlphaFoldDB" id="A0A6A7K805"/>
<dbReference type="UniPathway" id="UPA00560"/>
<keyword evidence="1 5" id="KW-0846">Cobalamin</keyword>
<comment type="similarity">
    <text evidence="5">Belongs to the EutC family.</text>
</comment>
<dbReference type="GO" id="GO:0031471">
    <property type="term" value="C:ethanolamine degradation polyhedral organelle"/>
    <property type="evidence" value="ECO:0007669"/>
    <property type="project" value="UniProtKB-UniRule"/>
</dbReference>
<evidence type="ECO:0000256" key="5">
    <source>
        <dbReference type="HAMAP-Rule" id="MF_00601"/>
    </source>
</evidence>
<dbReference type="GO" id="GO:0008851">
    <property type="term" value="F:ethanolamine ammonia-lyase activity"/>
    <property type="evidence" value="ECO:0007669"/>
    <property type="project" value="UniProtKB-UniRule"/>
</dbReference>
<dbReference type="Gene3D" id="3.40.50.11240">
    <property type="entry name" value="Ethanolamine ammonia-lyase light chain (EutC)"/>
    <property type="match status" value="1"/>
</dbReference>
<evidence type="ECO:0000313" key="7">
    <source>
        <dbReference type="Proteomes" id="UP000440004"/>
    </source>
</evidence>
<organism evidence="6 7">
    <name type="scientific">Alkalibaculum sporogenes</name>
    <dbReference type="NCBI Taxonomy" id="2655001"/>
    <lineage>
        <taxon>Bacteria</taxon>
        <taxon>Bacillati</taxon>
        <taxon>Bacillota</taxon>
        <taxon>Clostridia</taxon>
        <taxon>Eubacteriales</taxon>
        <taxon>Eubacteriaceae</taxon>
        <taxon>Alkalibaculum</taxon>
    </lineage>
</organism>
<protein>
    <recommendedName>
        <fullName evidence="5">Ethanolamine ammonia-lyase small subunit</fullName>
        <shortName evidence="5">EAL small subunit</shortName>
        <ecNumber evidence="5">4.3.1.7</ecNumber>
    </recommendedName>
</protein>
<dbReference type="PANTHER" id="PTHR39330">
    <property type="entry name" value="ETHANOLAMINE AMMONIA-LYASE LIGHT CHAIN"/>
    <property type="match status" value="1"/>
</dbReference>
<dbReference type="RefSeq" id="WP_152803071.1">
    <property type="nucleotide sequence ID" value="NZ_WHNX01000008.1"/>
</dbReference>
<dbReference type="GO" id="GO:0046336">
    <property type="term" value="P:ethanolamine catabolic process"/>
    <property type="evidence" value="ECO:0007669"/>
    <property type="project" value="UniProtKB-UniRule"/>
</dbReference>
<dbReference type="HAMAP" id="MF_00601">
    <property type="entry name" value="EutC"/>
    <property type="match status" value="1"/>
</dbReference>
<evidence type="ECO:0000256" key="2">
    <source>
        <dbReference type="ARBA" id="ARBA00023239"/>
    </source>
</evidence>
<feature type="binding site" evidence="5">
    <location>
        <position position="234"/>
    </location>
    <ligand>
        <name>adenosylcob(III)alamin</name>
        <dbReference type="ChEBI" id="CHEBI:18408"/>
    </ligand>
</feature>
<keyword evidence="2 5" id="KW-0456">Lyase</keyword>
<comment type="function">
    <text evidence="5">Catalyzes the deamination of various vicinal amino-alcohols to oxo compounds. Allows this organism to utilize ethanolamine as the sole source of nitrogen and carbon in the presence of external vitamin B12.</text>
</comment>
<dbReference type="GO" id="GO:0009350">
    <property type="term" value="C:ethanolamine ammonia-lyase complex"/>
    <property type="evidence" value="ECO:0007669"/>
    <property type="project" value="UniProtKB-UniRule"/>
</dbReference>
<reference evidence="6 7" key="1">
    <citation type="submission" date="2019-10" db="EMBL/GenBank/DDBJ databases">
        <title>Alkalibaculum tamaniensis sp.nov., a new alkaliphilic acetogen, isolated on methoxylated aromatics from a mud volcano.</title>
        <authorList>
            <person name="Khomyakova M.A."/>
            <person name="Merkel A.Y."/>
            <person name="Bonch-Osmolovskaya E.A."/>
            <person name="Slobodkin A.I."/>
        </authorList>
    </citation>
    <scope>NUCLEOTIDE SEQUENCE [LARGE SCALE GENOMIC DNA]</scope>
    <source>
        <strain evidence="6 7">M08DMB</strain>
    </source>
</reference>
<dbReference type="EC" id="4.3.1.7" evidence="5"/>
<evidence type="ECO:0000313" key="6">
    <source>
        <dbReference type="EMBL" id="MPW25525.1"/>
    </source>
</evidence>
<evidence type="ECO:0000256" key="4">
    <source>
        <dbReference type="ARBA" id="ARBA00024446"/>
    </source>
</evidence>
<gene>
    <name evidence="5 6" type="primary">eutC</name>
    <name evidence="6" type="ORF">GC105_06960</name>
</gene>
<dbReference type="PIRSF" id="PIRSF018982">
    <property type="entry name" value="EutC"/>
    <property type="match status" value="1"/>
</dbReference>
<comment type="cofactor">
    <cofactor evidence="5">
        <name>adenosylcob(III)alamin</name>
        <dbReference type="ChEBI" id="CHEBI:18408"/>
    </cofactor>
    <text evidence="5">Binds between the large and small subunits.</text>
</comment>
<dbReference type="InterPro" id="IPR009246">
    <property type="entry name" value="EutC"/>
</dbReference>
<comment type="caution">
    <text evidence="6">The sequence shown here is derived from an EMBL/GenBank/DDBJ whole genome shotgun (WGS) entry which is preliminary data.</text>
</comment>
<name>A0A6A7K805_9FIRM</name>
<dbReference type="Gene3D" id="1.10.30.40">
    <property type="entry name" value="Ethanolamine ammonia-lyase light chain (EutC), N-terminal domain"/>
    <property type="match status" value="1"/>
</dbReference>
<feature type="binding site" evidence="5">
    <location>
        <position position="213"/>
    </location>
    <ligand>
        <name>adenosylcob(III)alamin</name>
        <dbReference type="ChEBI" id="CHEBI:18408"/>
    </ligand>
</feature>
<dbReference type="Pfam" id="PF05985">
    <property type="entry name" value="EutC"/>
    <property type="match status" value="1"/>
</dbReference>
<dbReference type="GO" id="GO:0031419">
    <property type="term" value="F:cobalamin binding"/>
    <property type="evidence" value="ECO:0007669"/>
    <property type="project" value="UniProtKB-UniRule"/>
</dbReference>
<comment type="catalytic activity">
    <reaction evidence="5">
        <text>ethanolamine = acetaldehyde + NH4(+)</text>
        <dbReference type="Rhea" id="RHEA:15313"/>
        <dbReference type="ChEBI" id="CHEBI:15343"/>
        <dbReference type="ChEBI" id="CHEBI:28938"/>
        <dbReference type="ChEBI" id="CHEBI:57603"/>
        <dbReference type="EC" id="4.3.1.7"/>
    </reaction>
</comment>
<keyword evidence="4 5" id="KW-1283">Bacterial microcompartment</keyword>
<evidence type="ECO:0000256" key="3">
    <source>
        <dbReference type="ARBA" id="ARBA00023285"/>
    </source>
</evidence>